<dbReference type="PANTHER" id="PTHR43982">
    <property type="entry name" value="UBIQUITIN CARBOXYL-TERMINAL HYDROLASE"/>
    <property type="match status" value="1"/>
</dbReference>
<organism evidence="9 10">
    <name type="scientific">Blumeria graminis f. sp. hordei (strain DH14)</name>
    <name type="common">Barley powdery mildew</name>
    <name type="synonym">Oidium monilioides f. sp. hordei</name>
    <dbReference type="NCBI Taxonomy" id="546991"/>
    <lineage>
        <taxon>Eukaryota</taxon>
        <taxon>Fungi</taxon>
        <taxon>Dikarya</taxon>
        <taxon>Ascomycota</taxon>
        <taxon>Pezizomycotina</taxon>
        <taxon>Leotiomycetes</taxon>
        <taxon>Erysiphales</taxon>
        <taxon>Erysiphaceae</taxon>
        <taxon>Blumeria</taxon>
        <taxon>Blumeria hordei</taxon>
    </lineage>
</organism>
<dbReference type="EMBL" id="CAUH01001660">
    <property type="protein sequence ID" value="CCU75777.1"/>
    <property type="molecule type" value="Genomic_DNA"/>
</dbReference>
<feature type="compositionally biased region" description="Basic and acidic residues" evidence="7">
    <location>
        <begin position="55"/>
        <end position="66"/>
    </location>
</feature>
<comment type="catalytic activity">
    <reaction evidence="1">
        <text>Thiol-dependent hydrolysis of ester, thioester, amide, peptide and isopeptide bonds formed by the C-terminal Gly of ubiquitin (a 76-residue protein attached to proteins as an intracellular targeting signal).</text>
        <dbReference type="EC" id="3.4.19.12"/>
    </reaction>
</comment>
<dbReference type="HOGENOM" id="CLU_003155_0_0_1"/>
<evidence type="ECO:0000256" key="5">
    <source>
        <dbReference type="ARBA" id="ARBA00022801"/>
    </source>
</evidence>
<dbReference type="STRING" id="546991.N1JCZ4"/>
<feature type="compositionally biased region" description="Polar residues" evidence="7">
    <location>
        <begin position="67"/>
        <end position="80"/>
    </location>
</feature>
<dbReference type="PROSITE" id="PS50235">
    <property type="entry name" value="USP_3"/>
    <property type="match status" value="1"/>
</dbReference>
<evidence type="ECO:0000256" key="6">
    <source>
        <dbReference type="ARBA" id="ARBA00022807"/>
    </source>
</evidence>
<dbReference type="EC" id="3.4.19.12" evidence="2"/>
<evidence type="ECO:0000256" key="3">
    <source>
        <dbReference type="ARBA" id="ARBA00022670"/>
    </source>
</evidence>
<dbReference type="GO" id="GO:0070628">
    <property type="term" value="F:proteasome binding"/>
    <property type="evidence" value="ECO:0007669"/>
    <property type="project" value="TreeGrafter"/>
</dbReference>
<proteinExistence type="predicted"/>
<evidence type="ECO:0000256" key="2">
    <source>
        <dbReference type="ARBA" id="ARBA00012759"/>
    </source>
</evidence>
<dbReference type="SUPFAM" id="SSF54001">
    <property type="entry name" value="Cysteine proteinases"/>
    <property type="match status" value="1"/>
</dbReference>
<evidence type="ECO:0000256" key="7">
    <source>
        <dbReference type="SAM" id="MobiDB-lite"/>
    </source>
</evidence>
<gene>
    <name evidence="9" type="ORF">BGHDH14_bgh02180</name>
</gene>
<dbReference type="PROSITE" id="PS00972">
    <property type="entry name" value="USP_1"/>
    <property type="match status" value="1"/>
</dbReference>
<dbReference type="PROSITE" id="PS00973">
    <property type="entry name" value="USP_2"/>
    <property type="match status" value="1"/>
</dbReference>
<comment type="caution">
    <text evidence="9">The sequence shown here is derived from an EMBL/GenBank/DDBJ whole genome shotgun (WGS) entry which is preliminary data.</text>
</comment>
<feature type="domain" description="USP" evidence="8">
    <location>
        <begin position="618"/>
        <end position="1182"/>
    </location>
</feature>
<dbReference type="InterPro" id="IPR001394">
    <property type="entry name" value="Peptidase_C19_UCH"/>
</dbReference>
<dbReference type="OrthoDB" id="2420415at2759"/>
<dbReference type="PANTHER" id="PTHR43982:SF6">
    <property type="entry name" value="UBIQUITIN CARBOXYL-TERMINAL HYDROLASE 2-RELATED"/>
    <property type="match status" value="1"/>
</dbReference>
<dbReference type="InterPro" id="IPR025305">
    <property type="entry name" value="UCH_repeat_domain"/>
</dbReference>
<dbReference type="InterPro" id="IPR044635">
    <property type="entry name" value="UBP14-like"/>
</dbReference>
<dbReference type="AlphaFoldDB" id="N1JCZ4"/>
<keyword evidence="4" id="KW-0833">Ubl conjugation pathway</keyword>
<dbReference type="FunCoup" id="N1JCZ4">
    <property type="interactions" value="56"/>
</dbReference>
<evidence type="ECO:0000256" key="1">
    <source>
        <dbReference type="ARBA" id="ARBA00000707"/>
    </source>
</evidence>
<dbReference type="GO" id="GO:0016579">
    <property type="term" value="P:protein deubiquitination"/>
    <property type="evidence" value="ECO:0007669"/>
    <property type="project" value="InterPro"/>
</dbReference>
<keyword evidence="6" id="KW-0788">Thiol protease</keyword>
<dbReference type="Pfam" id="PF00443">
    <property type="entry name" value="UCH"/>
    <property type="match status" value="1"/>
</dbReference>
<keyword evidence="5 9" id="KW-0378">Hydrolase</keyword>
<dbReference type="InterPro" id="IPR028889">
    <property type="entry name" value="USP"/>
</dbReference>
<dbReference type="GO" id="GO:0043161">
    <property type="term" value="P:proteasome-mediated ubiquitin-dependent protein catabolic process"/>
    <property type="evidence" value="ECO:0007669"/>
    <property type="project" value="InterPro"/>
</dbReference>
<dbReference type="InterPro" id="IPR038765">
    <property type="entry name" value="Papain-like_cys_pep_sf"/>
</dbReference>
<keyword evidence="3" id="KW-0645">Protease</keyword>
<feature type="region of interest" description="Disordered" evidence="7">
    <location>
        <begin position="55"/>
        <end position="80"/>
    </location>
</feature>
<evidence type="ECO:0000259" key="8">
    <source>
        <dbReference type="PROSITE" id="PS50235"/>
    </source>
</evidence>
<dbReference type="InParanoid" id="N1JCZ4"/>
<dbReference type="GO" id="GO:0004843">
    <property type="term" value="F:cysteine-type deubiquitinase activity"/>
    <property type="evidence" value="ECO:0007669"/>
    <property type="project" value="UniProtKB-EC"/>
</dbReference>
<evidence type="ECO:0000256" key="4">
    <source>
        <dbReference type="ARBA" id="ARBA00022786"/>
    </source>
</evidence>
<dbReference type="InterPro" id="IPR018200">
    <property type="entry name" value="USP_CS"/>
</dbReference>
<sequence length="1249" mass="142713">MMAFHNESIGPGKTPPRLIADLLDYDPKLKRDGYNLMTDPAPMFCNETLNRRSPSDCRHRLVKKDSLNTTKPSNNDGSKSTQHVEAMCLTCRCHFSINAAVRPTEFGGEPCSLFEPHFPMHHFILTSSSLSEKNINRPDEYKYNGSYEWYEYSCSAPNCPIIVSIKILLPRLSKSLLFPIEDFQLVEERGIKEIQKDPVRFDGERPAEPITALSHLRSYLSDALNCKGEPRKISTRNKKFRISFADDCNFIFEYLDFKFVRDTLEGDEFNTFWRLPRITDNNKRFIEDAYFEITLKILTQPKHFDMRTFPTPICAMKHIRIVLGYNDYPERTRLFDADTEEHPYYASLGAVENFTDGLLNWAYDRQCECDPINKPYYLDCLQDLAQGRGSDDLQTKVVMATSAGDYGLKDLKNAYGLFGISYDTTKPDENIIDLYRSYLESTPHMKDEANSCLRIIAKHRNSAMIESLANEKNMNFHEALEFLGVGPDTTSEFIEASAVAMFADGDKHKVTLALKTIAKQKPCDFTLQRAAVTMASKTGETIMSVMDAYKYLQIPSNMISDEGILNYYQSLHDKASPAFKERLSEAVRVIALDRNSSFLLAKLQDPGAEVQASTAEPVGLDNIGNTCYLNSLLQYYYTVKPLRDMIINFDNYRMEINDENLKKKKVGGRQVEKAEIIKAQRSSTSSVRPTKELAALTIFSTQAEQAARKKSINVIPESKTSLAQVWQDHTSSRIFSSPLVTGNEVEMTELIKEKEVDRLDTSSEATLVDANSSYSEEVKLKNWNPTHISPNIEEKELKYTFNSESGADTITNNDASVEASPSAVEMPEIPPPIPPRNKAGLVITTDESNDSNSVDKLWDFGSQQDVTEVIGNVLFRLQCAITATGYENPSGEQIDIIRESFFGANTVYTQKSHSLQKKIEAWSYLLVFPAKSMTRSIYEALDISFDEQMVEIDGHLVPQYTSISRLPRIMQFHIQRTAFDQENLRSWKNRTPVTIPETLYLDRYMDDSDDPNSVILRRRRETWIWKKQLAALEARYVTLLDTQADLNVPDALIATQEWIGKIQELEIDGIKINPELPELLDMRISEISHEIDQISMRIAVLQQNLKNQFTDMREHEYKLHALFIHHGEAGGGHYWVYIYDSVHDIWRQYNDEHVTEVRNRDFIFKHETVGGGTPYYVVYVRSSELNELVNPVFREVSNAETDNIHHRLTNEVPEGFSVSNCAKFTDEIRHIEHGSDNLLDARVDTEIMK</sequence>
<protein>
    <recommendedName>
        <fullName evidence="2">ubiquitinyl hydrolase 1</fullName>
        <ecNumber evidence="2">3.4.19.12</ecNumber>
    </recommendedName>
</protein>
<accession>N1JCZ4</accession>
<reference evidence="9 10" key="1">
    <citation type="journal article" date="2010" name="Science">
        <title>Genome expansion and gene loss in powdery mildew fungi reveal tradeoffs in extreme parasitism.</title>
        <authorList>
            <person name="Spanu P.D."/>
            <person name="Abbott J.C."/>
            <person name="Amselem J."/>
            <person name="Burgis T.A."/>
            <person name="Soanes D.M."/>
            <person name="Stueber K."/>
            <person name="Ver Loren van Themaat E."/>
            <person name="Brown J.K.M."/>
            <person name="Butcher S.A."/>
            <person name="Gurr S.J."/>
            <person name="Lebrun M.-H."/>
            <person name="Ridout C.J."/>
            <person name="Schulze-Lefert P."/>
            <person name="Talbot N.J."/>
            <person name="Ahmadinejad N."/>
            <person name="Ametz C."/>
            <person name="Barton G.R."/>
            <person name="Benjdia M."/>
            <person name="Bidzinski P."/>
            <person name="Bindschedler L.V."/>
            <person name="Both M."/>
            <person name="Brewer M.T."/>
            <person name="Cadle-Davidson L."/>
            <person name="Cadle-Davidson M.M."/>
            <person name="Collemare J."/>
            <person name="Cramer R."/>
            <person name="Frenkel O."/>
            <person name="Godfrey D."/>
            <person name="Harriman J."/>
            <person name="Hoede C."/>
            <person name="King B.C."/>
            <person name="Klages S."/>
            <person name="Kleemann J."/>
            <person name="Knoll D."/>
            <person name="Koti P.S."/>
            <person name="Kreplak J."/>
            <person name="Lopez-Ruiz F.J."/>
            <person name="Lu X."/>
            <person name="Maekawa T."/>
            <person name="Mahanil S."/>
            <person name="Micali C."/>
            <person name="Milgroom M.G."/>
            <person name="Montana G."/>
            <person name="Noir S."/>
            <person name="O'Connell R.J."/>
            <person name="Oberhaensli S."/>
            <person name="Parlange F."/>
            <person name="Pedersen C."/>
            <person name="Quesneville H."/>
            <person name="Reinhardt R."/>
            <person name="Rott M."/>
            <person name="Sacristan S."/>
            <person name="Schmidt S.M."/>
            <person name="Schoen M."/>
            <person name="Skamnioti P."/>
            <person name="Sommer H."/>
            <person name="Stephens A."/>
            <person name="Takahara H."/>
            <person name="Thordal-Christensen H."/>
            <person name="Vigouroux M."/>
            <person name="Wessling R."/>
            <person name="Wicker T."/>
            <person name="Panstruga R."/>
        </authorList>
    </citation>
    <scope>NUCLEOTIDE SEQUENCE [LARGE SCALE GENOMIC DNA]</scope>
    <source>
        <strain evidence="9">DH14</strain>
    </source>
</reference>
<dbReference type="eggNOG" id="KOG1863">
    <property type="taxonomic scope" value="Eukaryota"/>
</dbReference>
<keyword evidence="10" id="KW-1185">Reference proteome</keyword>
<dbReference type="Pfam" id="PF13446">
    <property type="entry name" value="RPT"/>
    <property type="match status" value="3"/>
</dbReference>
<evidence type="ECO:0000313" key="9">
    <source>
        <dbReference type="EMBL" id="CCU75777.1"/>
    </source>
</evidence>
<dbReference type="Gene3D" id="3.90.70.10">
    <property type="entry name" value="Cysteine proteinases"/>
    <property type="match status" value="2"/>
</dbReference>
<dbReference type="GO" id="GO:0061136">
    <property type="term" value="P:regulation of proteasomal protein catabolic process"/>
    <property type="evidence" value="ECO:0007669"/>
    <property type="project" value="TreeGrafter"/>
</dbReference>
<evidence type="ECO:0000313" key="10">
    <source>
        <dbReference type="Proteomes" id="UP000015441"/>
    </source>
</evidence>
<dbReference type="Proteomes" id="UP000015441">
    <property type="component" value="Unassembled WGS sequence"/>
</dbReference>
<name>N1JCZ4_BLUG1</name>